<name>A0A0C2WA65_AMAMK</name>
<gene>
    <name evidence="2" type="ORF">M378DRAFT_86934</name>
</gene>
<dbReference type="Proteomes" id="UP000054549">
    <property type="component" value="Unassembled WGS sequence"/>
</dbReference>
<evidence type="ECO:0000313" key="2">
    <source>
        <dbReference type="EMBL" id="KIL58117.1"/>
    </source>
</evidence>
<dbReference type="AlphaFoldDB" id="A0A0C2WA65"/>
<dbReference type="STRING" id="946122.A0A0C2WA65"/>
<dbReference type="PANTHER" id="PTHR34310">
    <property type="entry name" value="DUF427 DOMAIN PROTEIN (AFU_ORTHOLOGUE AFUA_3G02220)"/>
    <property type="match status" value="1"/>
</dbReference>
<accession>A0A0C2WA65</accession>
<proteinExistence type="predicted"/>
<dbReference type="EMBL" id="KN818347">
    <property type="protein sequence ID" value="KIL58117.1"/>
    <property type="molecule type" value="Genomic_DNA"/>
</dbReference>
<evidence type="ECO:0000313" key="3">
    <source>
        <dbReference type="Proteomes" id="UP000054549"/>
    </source>
</evidence>
<dbReference type="InterPro" id="IPR038694">
    <property type="entry name" value="DUF427_sf"/>
</dbReference>
<dbReference type="Gene3D" id="2.170.150.40">
    <property type="entry name" value="Domain of unknown function (DUF427)"/>
    <property type="match status" value="2"/>
</dbReference>
<evidence type="ECO:0000259" key="1">
    <source>
        <dbReference type="Pfam" id="PF04248"/>
    </source>
</evidence>
<sequence>MPLSSGTSFFPLPHIEDTPRRVRAFFNGHCLVDTTSAKLVWQKKFYPNYFFNQTEWPEKKVRLTAVENSKEETVYQIEVGGKKAPGNLTLYRTGDLAGLFTIPFDGMDWFEEDDQIYVHPRDPYKRVDVRQSSRHVRVEINGVEVANTHAPRFLYETMLPVRTYIPKTHCHLELFEPSDLSLPCPYKGDANYYHVNLPSGNKVENVVWWYKAPNPGCDLIEGYVAFYDEKVDVWVDEKKQEHPVVSLS</sequence>
<protein>
    <recommendedName>
        <fullName evidence="1">DUF427 domain-containing protein</fullName>
    </recommendedName>
</protein>
<dbReference type="InterPro" id="IPR007361">
    <property type="entry name" value="DUF427"/>
</dbReference>
<dbReference type="Pfam" id="PF04248">
    <property type="entry name" value="NTP_transf_9"/>
    <property type="match status" value="1"/>
</dbReference>
<reference evidence="2 3" key="1">
    <citation type="submission" date="2014-04" db="EMBL/GenBank/DDBJ databases">
        <title>Evolutionary Origins and Diversification of the Mycorrhizal Mutualists.</title>
        <authorList>
            <consortium name="DOE Joint Genome Institute"/>
            <consortium name="Mycorrhizal Genomics Consortium"/>
            <person name="Kohler A."/>
            <person name="Kuo A."/>
            <person name="Nagy L.G."/>
            <person name="Floudas D."/>
            <person name="Copeland A."/>
            <person name="Barry K.W."/>
            <person name="Cichocki N."/>
            <person name="Veneault-Fourrey C."/>
            <person name="LaButti K."/>
            <person name="Lindquist E.A."/>
            <person name="Lipzen A."/>
            <person name="Lundell T."/>
            <person name="Morin E."/>
            <person name="Murat C."/>
            <person name="Riley R."/>
            <person name="Ohm R."/>
            <person name="Sun H."/>
            <person name="Tunlid A."/>
            <person name="Henrissat B."/>
            <person name="Grigoriev I.V."/>
            <person name="Hibbett D.S."/>
            <person name="Martin F."/>
        </authorList>
    </citation>
    <scope>NUCLEOTIDE SEQUENCE [LARGE SCALE GENOMIC DNA]</scope>
    <source>
        <strain evidence="2 3">Koide BX008</strain>
    </source>
</reference>
<keyword evidence="3" id="KW-1185">Reference proteome</keyword>
<dbReference type="InParanoid" id="A0A0C2WA65"/>
<feature type="domain" description="DUF427" evidence="1">
    <location>
        <begin position="136"/>
        <end position="229"/>
    </location>
</feature>
<dbReference type="HOGENOM" id="CLU_059611_1_1_1"/>
<organism evidence="2 3">
    <name type="scientific">Amanita muscaria (strain Koide BX008)</name>
    <dbReference type="NCBI Taxonomy" id="946122"/>
    <lineage>
        <taxon>Eukaryota</taxon>
        <taxon>Fungi</taxon>
        <taxon>Dikarya</taxon>
        <taxon>Basidiomycota</taxon>
        <taxon>Agaricomycotina</taxon>
        <taxon>Agaricomycetes</taxon>
        <taxon>Agaricomycetidae</taxon>
        <taxon>Agaricales</taxon>
        <taxon>Pluteineae</taxon>
        <taxon>Amanitaceae</taxon>
        <taxon>Amanita</taxon>
    </lineage>
</organism>
<dbReference type="OrthoDB" id="18996at2759"/>
<dbReference type="PANTHER" id="PTHR34310:SF9">
    <property type="entry name" value="BLR5716 PROTEIN"/>
    <property type="match status" value="1"/>
</dbReference>